<evidence type="ECO:0000313" key="5">
    <source>
        <dbReference type="Proteomes" id="UP000255317"/>
    </source>
</evidence>
<feature type="signal peptide" evidence="2">
    <location>
        <begin position="1"/>
        <end position="24"/>
    </location>
</feature>
<reference evidence="4 5" key="1">
    <citation type="submission" date="2018-07" db="EMBL/GenBank/DDBJ databases">
        <title>Genomic Encyclopedia of Type Strains, Phase IV (KMG-IV): sequencing the most valuable type-strain genomes for metagenomic binning, comparative biology and taxonomic classification.</title>
        <authorList>
            <person name="Goeker M."/>
        </authorList>
    </citation>
    <scope>NUCLEOTIDE SEQUENCE [LARGE SCALE GENOMIC DNA]</scope>
    <source>
        <strain evidence="4 5">DSM 101478</strain>
    </source>
</reference>
<organism evidence="4 5">
    <name type="scientific">Marinirhabdus gelatinilytica</name>
    <dbReference type="NCBI Taxonomy" id="1703343"/>
    <lineage>
        <taxon>Bacteria</taxon>
        <taxon>Pseudomonadati</taxon>
        <taxon>Bacteroidota</taxon>
        <taxon>Flavobacteriia</taxon>
        <taxon>Flavobacteriales</taxon>
        <taxon>Flavobacteriaceae</taxon>
    </lineage>
</organism>
<evidence type="ECO:0000256" key="1">
    <source>
        <dbReference type="ARBA" id="ARBA00022729"/>
    </source>
</evidence>
<dbReference type="AlphaFoldDB" id="A0A370QIX5"/>
<evidence type="ECO:0000256" key="2">
    <source>
        <dbReference type="SAM" id="SignalP"/>
    </source>
</evidence>
<proteinExistence type="predicted"/>
<evidence type="ECO:0000313" key="4">
    <source>
        <dbReference type="EMBL" id="RDK88308.1"/>
    </source>
</evidence>
<dbReference type="Proteomes" id="UP000255317">
    <property type="component" value="Unassembled WGS sequence"/>
</dbReference>
<dbReference type="OrthoDB" id="1393468at2"/>
<keyword evidence="5" id="KW-1185">Reference proteome</keyword>
<gene>
    <name evidence="4" type="ORF">C8D94_101178</name>
</gene>
<dbReference type="RefSeq" id="WP_115122026.1">
    <property type="nucleotide sequence ID" value="NZ_QRAO01000001.1"/>
</dbReference>
<comment type="caution">
    <text evidence="4">The sequence shown here is derived from an EMBL/GenBank/DDBJ whole genome shotgun (WGS) entry which is preliminary data.</text>
</comment>
<evidence type="ECO:0000259" key="3">
    <source>
        <dbReference type="Pfam" id="PF18962"/>
    </source>
</evidence>
<dbReference type="EMBL" id="QRAO01000001">
    <property type="protein sequence ID" value="RDK88308.1"/>
    <property type="molecule type" value="Genomic_DNA"/>
</dbReference>
<protein>
    <submittedName>
        <fullName evidence="4">Putative secreted protein (Por secretion system target)</fullName>
    </submittedName>
</protein>
<accession>A0A370QIX5</accession>
<dbReference type="NCBIfam" id="TIGR04183">
    <property type="entry name" value="Por_Secre_tail"/>
    <property type="match status" value="1"/>
</dbReference>
<name>A0A370QIX5_9FLAO</name>
<keyword evidence="1 2" id="KW-0732">Signal</keyword>
<dbReference type="InterPro" id="IPR026444">
    <property type="entry name" value="Secre_tail"/>
</dbReference>
<sequence>MKKLITLSLCLLGVLATTAQQVNADAAGQTIQIPARTAHLENLFEQERYLAENGTAQQIEANRLAIKDGWTAVDPEIGALYKPTNAPKYERLGEGPTPYVASETIERPEPLLPTRDWGDDILIRDDFVDGLDMTATLNTGDLYIGMYENELDFGGTSDKIYIYRSTDDGLTWSLFDTQEAFDPIRKIQLLSLDGTGDQYILAFLMFDNGLFQVGRWDMATAAFTFDSVASDVADFAVDRNFPTDTASMRALATYLKDGFCPTEVFSARSTAGEYGFNWVDEVSVDGVCGDQVDFAYARAGDAFVTYTGGVTGNLYVNSNEVFNDPTAWNPRETLEMGNVRETLNPTVRAARLSIADGEKVVVWASDRADGSTGNFSGVGYLKESGGAFSVFSNFSSGGSNWNIAHTDGWIRREVGVEDIRFTYVRDNIDNSENSVNRHLNFNGANFDTFEPVADTTVDVFDGFPSVVAETADQEPCMAFAGTNSGFGYGLFFDTRAEVLTVAQNTIIGLTYFPNPTSNILNVQASTPLDSVEIYGITGAKVLTMHNNDNANAISVNTSNLASGVYVLKVIAGSQVGTYKVVKQ</sequence>
<feature type="domain" description="Secretion system C-terminal sorting" evidence="3">
    <location>
        <begin position="512"/>
        <end position="580"/>
    </location>
</feature>
<feature type="chain" id="PRO_5016655778" evidence="2">
    <location>
        <begin position="25"/>
        <end position="583"/>
    </location>
</feature>
<dbReference type="Pfam" id="PF18962">
    <property type="entry name" value="Por_Secre_tail"/>
    <property type="match status" value="1"/>
</dbReference>